<dbReference type="InterPro" id="IPR013249">
    <property type="entry name" value="RNA_pol_sigma70_r4_t2"/>
</dbReference>
<dbReference type="SUPFAM" id="SSF88946">
    <property type="entry name" value="Sigma2 domain of RNA polymerase sigma factors"/>
    <property type="match status" value="1"/>
</dbReference>
<dbReference type="EMBL" id="PVBQ01000017">
    <property type="protein sequence ID" value="PRD46132.1"/>
    <property type="molecule type" value="Genomic_DNA"/>
</dbReference>
<dbReference type="Gene3D" id="1.10.1740.10">
    <property type="match status" value="1"/>
</dbReference>
<evidence type="ECO:0000313" key="8">
    <source>
        <dbReference type="Proteomes" id="UP000239711"/>
    </source>
</evidence>
<reference evidence="7 8" key="1">
    <citation type="submission" date="2018-02" db="EMBL/GenBank/DDBJ databases">
        <title>The draft genome of Sphingobacterium sp. 5JN-11.</title>
        <authorList>
            <person name="Liu L."/>
            <person name="Li L."/>
            <person name="Liang L."/>
            <person name="Zhang X."/>
            <person name="Wang T."/>
        </authorList>
    </citation>
    <scope>NUCLEOTIDE SEQUENCE [LARGE SCALE GENOMIC DNA]</scope>
    <source>
        <strain evidence="7 8">5JN-11</strain>
    </source>
</reference>
<evidence type="ECO:0000256" key="2">
    <source>
        <dbReference type="ARBA" id="ARBA00023015"/>
    </source>
</evidence>
<dbReference type="RefSeq" id="WP_105718227.1">
    <property type="nucleotide sequence ID" value="NZ_PVBQ01000017.1"/>
</dbReference>
<evidence type="ECO:0000256" key="4">
    <source>
        <dbReference type="ARBA" id="ARBA00023163"/>
    </source>
</evidence>
<dbReference type="GO" id="GO:0006352">
    <property type="term" value="P:DNA-templated transcription initiation"/>
    <property type="evidence" value="ECO:0007669"/>
    <property type="project" value="InterPro"/>
</dbReference>
<dbReference type="InterPro" id="IPR007627">
    <property type="entry name" value="RNA_pol_sigma70_r2"/>
</dbReference>
<dbReference type="PANTHER" id="PTHR43133">
    <property type="entry name" value="RNA POLYMERASE ECF-TYPE SIGMA FACTO"/>
    <property type="match status" value="1"/>
</dbReference>
<keyword evidence="4" id="KW-0804">Transcription</keyword>
<protein>
    <submittedName>
        <fullName evidence="7">RNA polymerase subunit sigma-24</fullName>
    </submittedName>
</protein>
<dbReference type="Pfam" id="PF08281">
    <property type="entry name" value="Sigma70_r4_2"/>
    <property type="match status" value="1"/>
</dbReference>
<accession>A0A2S9J026</accession>
<keyword evidence="2" id="KW-0805">Transcription regulation</keyword>
<evidence type="ECO:0000259" key="5">
    <source>
        <dbReference type="Pfam" id="PF04542"/>
    </source>
</evidence>
<comment type="similarity">
    <text evidence="1">Belongs to the sigma-70 factor family. ECF subfamily.</text>
</comment>
<feature type="domain" description="RNA polymerase sigma factor 70 region 4 type 2" evidence="6">
    <location>
        <begin position="126"/>
        <end position="168"/>
    </location>
</feature>
<dbReference type="AlphaFoldDB" id="A0A2S9J026"/>
<dbReference type="InterPro" id="IPR039425">
    <property type="entry name" value="RNA_pol_sigma-70-like"/>
</dbReference>
<sequence>MTVVIRYATDRTLAEALRSGDVSAYEQLVRDHGYRLVGLAFNRLGNREDAEDIVQDLLINIWEKRESLYVENSLSSYLNVSLRNRIFDHIRRETLRRRAVDRLLERFDEMQDSIVDIMAAKDLNRMLSEAVAELPENMQRIFILRGEDYSLKEIAAAMGLAEQTVKSYSSELARRLRSSIANKYPDINRTLLIVLTYLLTKN</sequence>
<dbReference type="NCBIfam" id="TIGR02937">
    <property type="entry name" value="sigma70-ECF"/>
    <property type="match status" value="1"/>
</dbReference>
<dbReference type="InterPro" id="IPR014284">
    <property type="entry name" value="RNA_pol_sigma-70_dom"/>
</dbReference>
<dbReference type="Pfam" id="PF04542">
    <property type="entry name" value="Sigma70_r2"/>
    <property type="match status" value="1"/>
</dbReference>
<keyword evidence="8" id="KW-1185">Reference proteome</keyword>
<name>A0A2S9J026_9SPHI</name>
<dbReference type="GO" id="GO:0016987">
    <property type="term" value="F:sigma factor activity"/>
    <property type="evidence" value="ECO:0007669"/>
    <property type="project" value="UniProtKB-KW"/>
</dbReference>
<dbReference type="GO" id="GO:0003677">
    <property type="term" value="F:DNA binding"/>
    <property type="evidence" value="ECO:0007669"/>
    <property type="project" value="InterPro"/>
</dbReference>
<evidence type="ECO:0000256" key="3">
    <source>
        <dbReference type="ARBA" id="ARBA00023082"/>
    </source>
</evidence>
<dbReference type="Proteomes" id="UP000239711">
    <property type="component" value="Unassembled WGS sequence"/>
</dbReference>
<gene>
    <name evidence="7" type="ORF">C5745_17070</name>
</gene>
<dbReference type="InterPro" id="IPR036388">
    <property type="entry name" value="WH-like_DNA-bd_sf"/>
</dbReference>
<comment type="caution">
    <text evidence="7">The sequence shown here is derived from an EMBL/GenBank/DDBJ whole genome shotgun (WGS) entry which is preliminary data.</text>
</comment>
<dbReference type="Gene3D" id="1.10.10.10">
    <property type="entry name" value="Winged helix-like DNA-binding domain superfamily/Winged helix DNA-binding domain"/>
    <property type="match status" value="1"/>
</dbReference>
<keyword evidence="3" id="KW-0731">Sigma factor</keyword>
<evidence type="ECO:0000256" key="1">
    <source>
        <dbReference type="ARBA" id="ARBA00010641"/>
    </source>
</evidence>
<dbReference type="InterPro" id="IPR013324">
    <property type="entry name" value="RNA_pol_sigma_r3/r4-like"/>
</dbReference>
<dbReference type="SUPFAM" id="SSF88659">
    <property type="entry name" value="Sigma3 and sigma4 domains of RNA polymerase sigma factors"/>
    <property type="match status" value="1"/>
</dbReference>
<dbReference type="InterPro" id="IPR013325">
    <property type="entry name" value="RNA_pol_sigma_r2"/>
</dbReference>
<organism evidence="7 8">
    <name type="scientific">Sphingobacterium haloxyli</name>
    <dbReference type="NCBI Taxonomy" id="2100533"/>
    <lineage>
        <taxon>Bacteria</taxon>
        <taxon>Pseudomonadati</taxon>
        <taxon>Bacteroidota</taxon>
        <taxon>Sphingobacteriia</taxon>
        <taxon>Sphingobacteriales</taxon>
        <taxon>Sphingobacteriaceae</taxon>
        <taxon>Sphingobacterium</taxon>
    </lineage>
</organism>
<feature type="domain" description="RNA polymerase sigma-70 region 2" evidence="5">
    <location>
        <begin position="28"/>
        <end position="94"/>
    </location>
</feature>
<dbReference type="PANTHER" id="PTHR43133:SF46">
    <property type="entry name" value="RNA POLYMERASE SIGMA-70 FACTOR ECF SUBFAMILY"/>
    <property type="match status" value="1"/>
</dbReference>
<evidence type="ECO:0000313" key="7">
    <source>
        <dbReference type="EMBL" id="PRD46132.1"/>
    </source>
</evidence>
<evidence type="ECO:0000259" key="6">
    <source>
        <dbReference type="Pfam" id="PF08281"/>
    </source>
</evidence>
<proteinExistence type="inferred from homology"/>
<dbReference type="OrthoDB" id="679904at2"/>